<dbReference type="InterPro" id="IPR002513">
    <property type="entry name" value="Tn3_Tnp_DDE_dom"/>
</dbReference>
<evidence type="ECO:0000313" key="3">
    <source>
        <dbReference type="Proteomes" id="UP000306628"/>
    </source>
</evidence>
<gene>
    <name evidence="2" type="ORF">ETD85_49870</name>
</gene>
<dbReference type="Proteomes" id="UP000306628">
    <property type="component" value="Unassembled WGS sequence"/>
</dbReference>
<reference evidence="2 3" key="1">
    <citation type="submission" date="2019-05" db="EMBL/GenBank/DDBJ databases">
        <title>Draft genome sequence of Nonomuraea zeae DSM 100528.</title>
        <authorList>
            <person name="Saricaoglu S."/>
            <person name="Isik K."/>
        </authorList>
    </citation>
    <scope>NUCLEOTIDE SEQUENCE [LARGE SCALE GENOMIC DNA]</scope>
    <source>
        <strain evidence="2 3">DSM 100528</strain>
    </source>
</reference>
<evidence type="ECO:0000313" key="2">
    <source>
        <dbReference type="EMBL" id="TMR22129.1"/>
    </source>
</evidence>
<dbReference type="GO" id="GO:0004803">
    <property type="term" value="F:transposase activity"/>
    <property type="evidence" value="ECO:0007669"/>
    <property type="project" value="InterPro"/>
</dbReference>
<dbReference type="OrthoDB" id="4337906at2"/>
<dbReference type="AlphaFoldDB" id="A0A5S4FNB6"/>
<organism evidence="2 3">
    <name type="scientific">Nonomuraea zeae</name>
    <dbReference type="NCBI Taxonomy" id="1642303"/>
    <lineage>
        <taxon>Bacteria</taxon>
        <taxon>Bacillati</taxon>
        <taxon>Actinomycetota</taxon>
        <taxon>Actinomycetes</taxon>
        <taxon>Streptosporangiales</taxon>
        <taxon>Streptosporangiaceae</taxon>
        <taxon>Nonomuraea</taxon>
    </lineage>
</organism>
<comment type="caution">
    <text evidence="2">The sequence shown here is derived from an EMBL/GenBank/DDBJ whole genome shotgun (WGS) entry which is preliminary data.</text>
</comment>
<feature type="domain" description="Tn3 transposase DDE" evidence="1">
    <location>
        <begin position="63"/>
        <end position="236"/>
    </location>
</feature>
<dbReference type="GO" id="GO:0006313">
    <property type="term" value="P:DNA transposition"/>
    <property type="evidence" value="ECO:0007669"/>
    <property type="project" value="InterPro"/>
</dbReference>
<dbReference type="EMBL" id="VCKX01000281">
    <property type="protein sequence ID" value="TMR22129.1"/>
    <property type="molecule type" value="Genomic_DNA"/>
</dbReference>
<name>A0A5S4FNB6_9ACTN</name>
<keyword evidence="3" id="KW-1185">Reference proteome</keyword>
<proteinExistence type="predicted"/>
<dbReference type="Pfam" id="PF01526">
    <property type="entry name" value="DDE_Tnp_Tn3"/>
    <property type="match status" value="1"/>
</dbReference>
<sequence length="250" mass="28056">MPARAGCHFRLGRGPPGRRDCHRYRILQRSGIRARASTRQGVSAGAGRSAGPEAVAGAGRCRLRALNALARGRLDLGKVARWWPDILRLVGSIYTSAVNPYDVVRMLQRDGRPTAMGEAINTYGRIFKSLHVLALIDDEGMRRGIKGIRNLQEGRHDLAQKVFHGRKSQVFQRYYEGMADQLGALGIVLNCLVLWNTVYIDDALRQLRAQGYPVLDDDVARLNPSIRRHINVHGRYSFQRPQLGGGRRRR</sequence>
<accession>A0A5S4FNB6</accession>
<evidence type="ECO:0000259" key="1">
    <source>
        <dbReference type="Pfam" id="PF01526"/>
    </source>
</evidence>
<protein>
    <recommendedName>
        <fullName evidence="1">Tn3 transposase DDE domain-containing protein</fullName>
    </recommendedName>
</protein>